<dbReference type="Gene3D" id="3.10.20.30">
    <property type="match status" value="1"/>
</dbReference>
<dbReference type="EMBL" id="JBHUDP010000002">
    <property type="protein sequence ID" value="MFD1685046.1"/>
    <property type="molecule type" value="Genomic_DNA"/>
</dbReference>
<dbReference type="SUPFAM" id="SSF54285">
    <property type="entry name" value="MoaD/ThiS"/>
    <property type="match status" value="1"/>
</dbReference>
<dbReference type="InterPro" id="IPR052045">
    <property type="entry name" value="Sulfur_Carrier/Prot_Modifier"/>
</dbReference>
<name>A0ABD6DV07_9EURY</name>
<reference evidence="1 2" key="1">
    <citation type="journal article" date="2019" name="Int. J. Syst. Evol. Microbiol.">
        <title>The Global Catalogue of Microorganisms (GCM) 10K type strain sequencing project: providing services to taxonomists for standard genome sequencing and annotation.</title>
        <authorList>
            <consortium name="The Broad Institute Genomics Platform"/>
            <consortium name="The Broad Institute Genome Sequencing Center for Infectious Disease"/>
            <person name="Wu L."/>
            <person name="Ma J."/>
        </authorList>
    </citation>
    <scope>NUCLEOTIDE SEQUENCE [LARGE SCALE GENOMIC DNA]</scope>
    <source>
        <strain evidence="1 2">CGMCC 1.10387</strain>
    </source>
</reference>
<dbReference type="PANTHER" id="PTHR38031">
    <property type="entry name" value="SULFUR CARRIER PROTEIN SLR0821-RELATED"/>
    <property type="match status" value="1"/>
</dbReference>
<dbReference type="RefSeq" id="WP_256307037.1">
    <property type="nucleotide sequence ID" value="NZ_JANHAW010000001.1"/>
</dbReference>
<dbReference type="InterPro" id="IPR003749">
    <property type="entry name" value="ThiS/MoaD-like"/>
</dbReference>
<proteinExistence type="predicted"/>
<accession>A0ABD6DV07</accession>
<comment type="caution">
    <text evidence="1">The sequence shown here is derived from an EMBL/GenBank/DDBJ whole genome shotgun (WGS) entry which is preliminary data.</text>
</comment>
<dbReference type="PANTHER" id="PTHR38031:SF1">
    <property type="entry name" value="SULFUR CARRIER PROTEIN CYSO"/>
    <property type="match status" value="1"/>
</dbReference>
<evidence type="ECO:0000313" key="2">
    <source>
        <dbReference type="Proteomes" id="UP001597092"/>
    </source>
</evidence>
<keyword evidence="2" id="KW-1185">Reference proteome</keyword>
<evidence type="ECO:0000313" key="1">
    <source>
        <dbReference type="EMBL" id="MFD1685046.1"/>
    </source>
</evidence>
<dbReference type="NCBIfam" id="NF041918">
    <property type="entry name" value="SAMP1"/>
    <property type="match status" value="1"/>
</dbReference>
<dbReference type="InterPro" id="IPR010038">
    <property type="entry name" value="MoaD_arc-typ"/>
</dbReference>
<gene>
    <name evidence="1" type="ORF">ACFSAS_05405</name>
</gene>
<protein>
    <submittedName>
        <fullName evidence="1">Ubiquitin-like small modifier protein 1</fullName>
    </submittedName>
</protein>
<dbReference type="Proteomes" id="UP001597092">
    <property type="component" value="Unassembled WGS sequence"/>
</dbReference>
<dbReference type="InterPro" id="IPR054834">
    <property type="entry name" value="SAMP1_3"/>
</dbReference>
<dbReference type="Pfam" id="PF02597">
    <property type="entry name" value="ThiS"/>
    <property type="match status" value="1"/>
</dbReference>
<organism evidence="1 2">
    <name type="scientific">Halobellus litoreus</name>
    <dbReference type="NCBI Taxonomy" id="755310"/>
    <lineage>
        <taxon>Archaea</taxon>
        <taxon>Methanobacteriati</taxon>
        <taxon>Methanobacteriota</taxon>
        <taxon>Stenosarchaea group</taxon>
        <taxon>Halobacteria</taxon>
        <taxon>Halobacteriales</taxon>
        <taxon>Haloferacaceae</taxon>
        <taxon>Halobellus</taxon>
    </lineage>
</organism>
<dbReference type="AlphaFoldDB" id="A0ABD6DV07"/>
<dbReference type="InterPro" id="IPR012675">
    <property type="entry name" value="Beta-grasp_dom_sf"/>
</dbReference>
<dbReference type="InterPro" id="IPR016155">
    <property type="entry name" value="Mopterin_synth/thiamin_S_b"/>
</dbReference>
<sequence length="91" mass="9624">MEIECAFFGPLREPVGTKTVVVDTDAETVGALLAELEAAYPGLDGRLLDGGELVGDLVVTWNGRHVQHEDGLETPLSDGDVIRMTPAVYGG</sequence>
<dbReference type="NCBIfam" id="TIGR01687">
    <property type="entry name" value="moaD_arch"/>
    <property type="match status" value="1"/>
</dbReference>